<dbReference type="PANTHER" id="PTHR31865">
    <property type="entry name" value="OSJNBA0071G03.3 PROTEIN"/>
    <property type="match status" value="1"/>
</dbReference>
<evidence type="ECO:0000313" key="2">
    <source>
        <dbReference type="EMBL" id="KAG6522518.1"/>
    </source>
</evidence>
<reference evidence="2 3" key="1">
    <citation type="submission" date="2020-08" db="EMBL/GenBank/DDBJ databases">
        <title>Plant Genome Project.</title>
        <authorList>
            <person name="Zhang R.-G."/>
        </authorList>
    </citation>
    <scope>NUCLEOTIDE SEQUENCE [LARGE SCALE GENOMIC DNA]</scope>
    <source>
        <tissue evidence="2">Rhizome</tissue>
    </source>
</reference>
<evidence type="ECO:0000313" key="3">
    <source>
        <dbReference type="Proteomes" id="UP000734854"/>
    </source>
</evidence>
<keyword evidence="3" id="KW-1185">Reference proteome</keyword>
<dbReference type="AlphaFoldDB" id="A0A8J5HI72"/>
<feature type="region of interest" description="Disordered" evidence="1">
    <location>
        <begin position="191"/>
        <end position="223"/>
    </location>
</feature>
<dbReference type="Proteomes" id="UP000734854">
    <property type="component" value="Unassembled WGS sequence"/>
</dbReference>
<evidence type="ECO:0000256" key="1">
    <source>
        <dbReference type="SAM" id="MobiDB-lite"/>
    </source>
</evidence>
<feature type="compositionally biased region" description="Polar residues" evidence="1">
    <location>
        <begin position="195"/>
        <end position="220"/>
    </location>
</feature>
<feature type="compositionally biased region" description="Basic and acidic residues" evidence="1">
    <location>
        <begin position="254"/>
        <end position="267"/>
    </location>
</feature>
<accession>A0A8J5HI72</accession>
<dbReference type="Pfam" id="PF07939">
    <property type="entry name" value="DUF1685"/>
    <property type="match status" value="1"/>
</dbReference>
<gene>
    <name evidence="2" type="ORF">ZIOFF_019658</name>
</gene>
<feature type="region of interest" description="Disordered" evidence="1">
    <location>
        <begin position="238"/>
        <end position="267"/>
    </location>
</feature>
<dbReference type="InterPro" id="IPR012881">
    <property type="entry name" value="DUF1685"/>
</dbReference>
<sequence>MTDKKLGGGHCSSRTVGLFKSSGARVFLVSYRFRVRRKMCYPENFLAVKANEVVCGQLNIYSAASSPKEKYLAGDAAGRSDRCNNERRTLSKQTSLRETKMEAKWEKRRRQILERERRVVVEAEEKEAAEGSESRGITRPKILTDEDMDELRGSIELGFGFVEEEGGNDLRDTLPALNLYFAVNRQLSDKKLIPPTSSESTPRATSPSGTPKPNARTQTEAAAVASYAWPICSPVREDKTEALGPGSGLLNEAEQLRMGREEDRGRN</sequence>
<proteinExistence type="predicted"/>
<dbReference type="EMBL" id="JACMSC010000005">
    <property type="protein sequence ID" value="KAG6522518.1"/>
    <property type="molecule type" value="Genomic_DNA"/>
</dbReference>
<dbReference type="PANTHER" id="PTHR31865:SF3">
    <property type="entry name" value="PHOSPHODIESTERASE EPSILON-1, PUTATIVE (DUF1685)-RELATED"/>
    <property type="match status" value="1"/>
</dbReference>
<name>A0A8J5HI72_ZINOF</name>
<protein>
    <submittedName>
        <fullName evidence="2">Uncharacterized protein</fullName>
    </submittedName>
</protein>
<comment type="caution">
    <text evidence="2">The sequence shown here is derived from an EMBL/GenBank/DDBJ whole genome shotgun (WGS) entry which is preliminary data.</text>
</comment>
<organism evidence="2 3">
    <name type="scientific">Zingiber officinale</name>
    <name type="common">Ginger</name>
    <name type="synonym">Amomum zingiber</name>
    <dbReference type="NCBI Taxonomy" id="94328"/>
    <lineage>
        <taxon>Eukaryota</taxon>
        <taxon>Viridiplantae</taxon>
        <taxon>Streptophyta</taxon>
        <taxon>Embryophyta</taxon>
        <taxon>Tracheophyta</taxon>
        <taxon>Spermatophyta</taxon>
        <taxon>Magnoliopsida</taxon>
        <taxon>Liliopsida</taxon>
        <taxon>Zingiberales</taxon>
        <taxon>Zingiberaceae</taxon>
        <taxon>Zingiber</taxon>
    </lineage>
</organism>